<comment type="caution">
    <text evidence="1">The sequence shown here is derived from an EMBL/GenBank/DDBJ whole genome shotgun (WGS) entry which is preliminary data.</text>
</comment>
<dbReference type="InParanoid" id="M7XDB5"/>
<evidence type="ECO:0000313" key="1">
    <source>
        <dbReference type="EMBL" id="EMS35430.1"/>
    </source>
</evidence>
<evidence type="ECO:0000313" key="2">
    <source>
        <dbReference type="Proteomes" id="UP000010953"/>
    </source>
</evidence>
<dbReference type="AlphaFoldDB" id="M7XDB5"/>
<protein>
    <submittedName>
        <fullName evidence="1">Uncharacterized protein</fullName>
    </submittedName>
</protein>
<gene>
    <name evidence="1" type="ORF">C943_00203</name>
</gene>
<organism evidence="1 2">
    <name type="scientific">Mariniradius saccharolyticus AK6</name>
    <dbReference type="NCBI Taxonomy" id="1239962"/>
    <lineage>
        <taxon>Bacteria</taxon>
        <taxon>Pseudomonadati</taxon>
        <taxon>Bacteroidota</taxon>
        <taxon>Cytophagia</taxon>
        <taxon>Cytophagales</taxon>
        <taxon>Cyclobacteriaceae</taxon>
        <taxon>Mariniradius</taxon>
    </lineage>
</organism>
<sequence length="39" mass="4700">MEKRTDSKIGEFCGLCIQGKENSQMDMHSLWLFWRYAIF</sequence>
<proteinExistence type="predicted"/>
<name>M7XDB5_9BACT</name>
<reference evidence="1" key="1">
    <citation type="submission" date="2013-01" db="EMBL/GenBank/DDBJ databases">
        <title>Genome assembly of Mariniradius saccharolyticus AK6.</title>
        <authorList>
            <person name="Vaidya B."/>
            <person name="Khatri I."/>
            <person name="Tanuku N.R.S."/>
            <person name="Subramanian S."/>
            <person name="Pinnaka A."/>
        </authorList>
    </citation>
    <scope>NUCLEOTIDE SEQUENCE [LARGE SCALE GENOMIC DNA]</scope>
    <source>
        <strain evidence="1">AK6</strain>
    </source>
</reference>
<dbReference type="Proteomes" id="UP000010953">
    <property type="component" value="Unassembled WGS sequence"/>
</dbReference>
<accession>M7XDB5</accession>
<keyword evidence="2" id="KW-1185">Reference proteome</keyword>
<dbReference type="EMBL" id="AMZY02000001">
    <property type="protein sequence ID" value="EMS35430.1"/>
    <property type="molecule type" value="Genomic_DNA"/>
</dbReference>